<sequence length="69" mass="7579">MDNSDSTASVPAAAPLAPVHKKENITPVGLKIAELNESRAELLNRIQGLKQVNARNVFLFMFTTLLFLL</sequence>
<dbReference type="EMBL" id="CM051396">
    <property type="protein sequence ID" value="KAJ4723388.1"/>
    <property type="molecule type" value="Genomic_DNA"/>
</dbReference>
<evidence type="ECO:0000313" key="1">
    <source>
        <dbReference type="EMBL" id="KAJ4723388.1"/>
    </source>
</evidence>
<name>A0ACC1YJT8_MELAZ</name>
<organism evidence="1 2">
    <name type="scientific">Melia azedarach</name>
    <name type="common">Chinaberry tree</name>
    <dbReference type="NCBI Taxonomy" id="155640"/>
    <lineage>
        <taxon>Eukaryota</taxon>
        <taxon>Viridiplantae</taxon>
        <taxon>Streptophyta</taxon>
        <taxon>Embryophyta</taxon>
        <taxon>Tracheophyta</taxon>
        <taxon>Spermatophyta</taxon>
        <taxon>Magnoliopsida</taxon>
        <taxon>eudicotyledons</taxon>
        <taxon>Gunneridae</taxon>
        <taxon>Pentapetalae</taxon>
        <taxon>rosids</taxon>
        <taxon>malvids</taxon>
        <taxon>Sapindales</taxon>
        <taxon>Meliaceae</taxon>
        <taxon>Melia</taxon>
    </lineage>
</organism>
<accession>A0ACC1YJT8</accession>
<proteinExistence type="predicted"/>
<gene>
    <name evidence="1" type="ORF">OWV82_006767</name>
</gene>
<reference evidence="1 2" key="1">
    <citation type="journal article" date="2023" name="Science">
        <title>Complex scaffold remodeling in plant triterpene biosynthesis.</title>
        <authorList>
            <person name="De La Pena R."/>
            <person name="Hodgson H."/>
            <person name="Liu J.C."/>
            <person name="Stephenson M.J."/>
            <person name="Martin A.C."/>
            <person name="Owen C."/>
            <person name="Harkess A."/>
            <person name="Leebens-Mack J."/>
            <person name="Jimenez L.E."/>
            <person name="Osbourn A."/>
            <person name="Sattely E.S."/>
        </authorList>
    </citation>
    <scope>NUCLEOTIDE SEQUENCE [LARGE SCALE GENOMIC DNA]</scope>
    <source>
        <strain evidence="2">cv. JPN11</strain>
        <tissue evidence="1">Leaf</tissue>
    </source>
</reference>
<keyword evidence="2" id="KW-1185">Reference proteome</keyword>
<dbReference type="Proteomes" id="UP001164539">
    <property type="component" value="Chromosome 3"/>
</dbReference>
<protein>
    <submittedName>
        <fullName evidence="1">CAP-Gly domain-containing linker protein 1 isoform X1</fullName>
    </submittedName>
</protein>
<evidence type="ECO:0000313" key="2">
    <source>
        <dbReference type="Proteomes" id="UP001164539"/>
    </source>
</evidence>
<comment type="caution">
    <text evidence="1">The sequence shown here is derived from an EMBL/GenBank/DDBJ whole genome shotgun (WGS) entry which is preliminary data.</text>
</comment>